<evidence type="ECO:0000259" key="3">
    <source>
        <dbReference type="Pfam" id="PF13309"/>
    </source>
</evidence>
<evidence type="ECO:0000259" key="2">
    <source>
        <dbReference type="Pfam" id="PF08348"/>
    </source>
</evidence>
<dbReference type="InterPro" id="IPR039446">
    <property type="entry name" value="DauR-like"/>
</dbReference>
<dbReference type="InterPro" id="IPR013559">
    <property type="entry name" value="YheO"/>
</dbReference>
<protein>
    <submittedName>
        <fullName evidence="4">Helix-turn-helix domain-containing protein</fullName>
    </submittedName>
</protein>
<keyword evidence="5" id="KW-1185">Reference proteome</keyword>
<dbReference type="PANTHER" id="PTHR35568">
    <property type="entry name" value="TRANSCRIPTIONAL REGULATOR DAUR"/>
    <property type="match status" value="1"/>
</dbReference>
<dbReference type="EMBL" id="CP097332">
    <property type="protein sequence ID" value="UQX86905.1"/>
    <property type="molecule type" value="Genomic_DNA"/>
</dbReference>
<sequence>MTSPDGRAVVDQLARAAVALFYPHVEAVLHDTEHDRIIAIWNPQSGREVGEASLLDAALLGRLEPGQVLGPYEQVGRDGRSYSAVSMPLRGTSWLLCLNFDRTTLLDAGAVLAAFAAPSMHAPEALFARDWRAEINQTVRDWCLGRNRPREQLNRAERIDLLAELDGRGLFDTRNAAEHAAGALAISRASVYSLLRQARQARQARQEQGPPNTASPSKPKGSRRGRTT</sequence>
<evidence type="ECO:0000313" key="5">
    <source>
        <dbReference type="Proteomes" id="UP001056336"/>
    </source>
</evidence>
<dbReference type="PANTHER" id="PTHR35568:SF1">
    <property type="entry name" value="TRANSCRIPTIONAL REGULATOR DAUR"/>
    <property type="match status" value="1"/>
</dbReference>
<organism evidence="4 5">
    <name type="scientific">Jatrophihabitans telluris</name>
    <dbReference type="NCBI Taxonomy" id="2038343"/>
    <lineage>
        <taxon>Bacteria</taxon>
        <taxon>Bacillati</taxon>
        <taxon>Actinomycetota</taxon>
        <taxon>Actinomycetes</taxon>
        <taxon>Jatrophihabitantales</taxon>
        <taxon>Jatrophihabitantaceae</taxon>
        <taxon>Jatrophihabitans</taxon>
    </lineage>
</organism>
<dbReference type="Pfam" id="PF08348">
    <property type="entry name" value="PAS_6"/>
    <property type="match status" value="1"/>
</dbReference>
<dbReference type="InterPro" id="IPR039445">
    <property type="entry name" value="DauR-like_HTH"/>
</dbReference>
<proteinExistence type="predicted"/>
<dbReference type="RefSeq" id="WP_249769309.1">
    <property type="nucleotide sequence ID" value="NZ_CP097332.1"/>
</dbReference>
<dbReference type="Proteomes" id="UP001056336">
    <property type="component" value="Chromosome"/>
</dbReference>
<feature type="region of interest" description="Disordered" evidence="1">
    <location>
        <begin position="197"/>
        <end position="228"/>
    </location>
</feature>
<dbReference type="Pfam" id="PF13309">
    <property type="entry name" value="HTH_22"/>
    <property type="match status" value="1"/>
</dbReference>
<evidence type="ECO:0000256" key="1">
    <source>
        <dbReference type="SAM" id="MobiDB-lite"/>
    </source>
</evidence>
<reference evidence="4" key="2">
    <citation type="submission" date="2022-05" db="EMBL/GenBank/DDBJ databases">
        <authorList>
            <person name="Kim J.-S."/>
            <person name="Lee K."/>
            <person name="Suh M."/>
            <person name="Eom M."/>
            <person name="Kim J.-S."/>
            <person name="Kim D.-S."/>
            <person name="Ko S.-H."/>
            <person name="Shin Y."/>
            <person name="Lee J.-S."/>
        </authorList>
    </citation>
    <scope>NUCLEOTIDE SEQUENCE</scope>
    <source>
        <strain evidence="4">N237</strain>
    </source>
</reference>
<feature type="domain" description="YheO-like" evidence="2">
    <location>
        <begin position="11"/>
        <end position="108"/>
    </location>
</feature>
<accession>A0ABY4QTQ3</accession>
<reference evidence="4" key="1">
    <citation type="journal article" date="2018" name="Int. J. Syst. Evol. Microbiol.">
        <title>Jatrophihabitans telluris sp. nov., isolated from sediment soil of lava forest wetlands and the emended description of the genus Jatrophihabitans.</title>
        <authorList>
            <person name="Lee K.C."/>
            <person name="Suh M.K."/>
            <person name="Eom M.K."/>
            <person name="Kim K.K."/>
            <person name="Kim J.S."/>
            <person name="Kim D.S."/>
            <person name="Ko S.H."/>
            <person name="Shin Y.K."/>
            <person name="Lee J.S."/>
        </authorList>
    </citation>
    <scope>NUCLEOTIDE SEQUENCE</scope>
    <source>
        <strain evidence="4">N237</strain>
    </source>
</reference>
<evidence type="ECO:0000313" key="4">
    <source>
        <dbReference type="EMBL" id="UQX86905.1"/>
    </source>
</evidence>
<gene>
    <name evidence="4" type="ORF">M6D93_11370</name>
</gene>
<feature type="domain" description="Transcriptional regulator DauR-like HTH" evidence="3">
    <location>
        <begin position="135"/>
        <end position="196"/>
    </location>
</feature>
<name>A0ABY4QTQ3_9ACTN</name>